<gene>
    <name evidence="1" type="ORF">RMQ68_09630</name>
</gene>
<dbReference type="EMBL" id="CP134854">
    <property type="protein sequence ID" value="WNL29612.1"/>
    <property type="molecule type" value="Genomic_DNA"/>
</dbReference>
<sequence>MIENKIEKWIEEAEKRTALPIIVLRIENINDIENDISLINTKKIGHYDTLYKVIKISNVFKGTQLETSNNIILINDVNIYNPTITGELYYHSYLQRGIIYIEDKNSTNIFISLLKGNKNNINSEPLYSFIEKTNFEEFVKDTKNIHKKFIYILHLLEKLHINLLEHDISFYEEALHYYIKNNILCSNLAHLLYKITKFDFKSNKTFIGKKISSIFGTSSKAMNVNYIFSFRLRIYLKSKNIKVYDLNFDQKTYDIKCNIATKLLQLDSKDLTVEKISTITKLPFYEIEKLYKQKYIR</sequence>
<organism evidence="1">
    <name type="scientific">Arcobacter sp. AZ-2023</name>
    <dbReference type="NCBI Taxonomy" id="3074453"/>
    <lineage>
        <taxon>Bacteria</taxon>
        <taxon>Pseudomonadati</taxon>
        <taxon>Campylobacterota</taxon>
        <taxon>Epsilonproteobacteria</taxon>
        <taxon>Campylobacterales</taxon>
        <taxon>Arcobacteraceae</taxon>
        <taxon>Arcobacter</taxon>
    </lineage>
</organism>
<dbReference type="AlphaFoldDB" id="A0AA96IHM8"/>
<name>A0AA96IHM8_9BACT</name>
<protein>
    <submittedName>
        <fullName evidence="1">Uncharacterized protein</fullName>
    </submittedName>
</protein>
<proteinExistence type="predicted"/>
<reference evidence="1" key="1">
    <citation type="submission" date="2023-09" db="EMBL/GenBank/DDBJ databases">
        <title>Arcobacter tbilisiensis sp. nov. isolated from chicken meat in Tbilisi, Georgia.</title>
        <authorList>
            <person name="Matthias R."/>
            <person name="Zautner A.E."/>
        </authorList>
    </citation>
    <scope>NUCLEOTIDE SEQUENCE</scope>
    <source>
        <strain evidence="1">LEO 52</strain>
    </source>
</reference>
<accession>A0AA96IHM8</accession>
<evidence type="ECO:0000313" key="1">
    <source>
        <dbReference type="EMBL" id="WNL29612.1"/>
    </source>
</evidence>